<evidence type="ECO:0000313" key="2">
    <source>
        <dbReference type="EnsemblPlants" id="Kaladp0053s0346.1.v1.1.CDS.1"/>
    </source>
</evidence>
<feature type="transmembrane region" description="Helical" evidence="1">
    <location>
        <begin position="47"/>
        <end position="71"/>
    </location>
</feature>
<dbReference type="PANTHER" id="PTHR33116">
    <property type="entry name" value="REVERSE TRANSCRIPTASE ZINC-BINDING DOMAIN-CONTAINING PROTEIN-RELATED-RELATED"/>
    <property type="match status" value="1"/>
</dbReference>
<keyword evidence="1" id="KW-1133">Transmembrane helix</keyword>
<dbReference type="Gramene" id="Kaladp0053s0346.1.v1.1">
    <property type="protein sequence ID" value="Kaladp0053s0346.1.v1.1.CDS.1"/>
    <property type="gene ID" value="Kaladp0053s0346.v1.1"/>
</dbReference>
<evidence type="ECO:0000313" key="3">
    <source>
        <dbReference type="Proteomes" id="UP000594263"/>
    </source>
</evidence>
<name>A0A7N0U4B7_KALFE</name>
<keyword evidence="1" id="KW-0812">Transmembrane</keyword>
<accession>A0A7N0U4B7</accession>
<evidence type="ECO:0000256" key="1">
    <source>
        <dbReference type="SAM" id="Phobius"/>
    </source>
</evidence>
<organism evidence="2 3">
    <name type="scientific">Kalanchoe fedtschenkoi</name>
    <name type="common">Lavender scallops</name>
    <name type="synonym">South American air plant</name>
    <dbReference type="NCBI Taxonomy" id="63787"/>
    <lineage>
        <taxon>Eukaryota</taxon>
        <taxon>Viridiplantae</taxon>
        <taxon>Streptophyta</taxon>
        <taxon>Embryophyta</taxon>
        <taxon>Tracheophyta</taxon>
        <taxon>Spermatophyta</taxon>
        <taxon>Magnoliopsida</taxon>
        <taxon>eudicotyledons</taxon>
        <taxon>Gunneridae</taxon>
        <taxon>Pentapetalae</taxon>
        <taxon>Saxifragales</taxon>
        <taxon>Crassulaceae</taxon>
        <taxon>Kalanchoe</taxon>
    </lineage>
</organism>
<dbReference type="AlphaFoldDB" id="A0A7N0U4B7"/>
<proteinExistence type="predicted"/>
<dbReference type="PANTHER" id="PTHR33116:SF78">
    <property type="entry name" value="OS12G0587133 PROTEIN"/>
    <property type="match status" value="1"/>
</dbReference>
<reference evidence="2" key="1">
    <citation type="submission" date="2021-01" db="UniProtKB">
        <authorList>
            <consortium name="EnsemblPlants"/>
        </authorList>
    </citation>
    <scope>IDENTIFICATION</scope>
</reference>
<keyword evidence="3" id="KW-1185">Reference proteome</keyword>
<protein>
    <submittedName>
        <fullName evidence="2">Uncharacterized protein</fullName>
    </submittedName>
</protein>
<dbReference type="Proteomes" id="UP000594263">
    <property type="component" value="Unplaced"/>
</dbReference>
<keyword evidence="1" id="KW-0472">Membrane</keyword>
<sequence>ISQTFACTQGNLLTTYLRCLLFTSRPCVEMFESIISKVRSKLERWKAILLSLGCKLALVQSVVLAMLIHLISTLPMLKGVLHRIERLMAASIWDTGGERLQH</sequence>
<dbReference type="EnsemblPlants" id="Kaladp0053s0346.1.v1.1">
    <property type="protein sequence ID" value="Kaladp0053s0346.1.v1.1.CDS.1"/>
    <property type="gene ID" value="Kaladp0053s0346.v1.1"/>
</dbReference>